<feature type="compositionally biased region" description="Acidic residues" evidence="9">
    <location>
        <begin position="1246"/>
        <end position="1256"/>
    </location>
</feature>
<evidence type="ECO:0000256" key="3">
    <source>
        <dbReference type="ARBA" id="ARBA00022679"/>
    </source>
</evidence>
<name>A0A0F4ZCJ1_9PEZI</name>
<evidence type="ECO:0000256" key="4">
    <source>
        <dbReference type="ARBA" id="ARBA00022695"/>
    </source>
</evidence>
<dbReference type="PANTHER" id="PTHR23079">
    <property type="entry name" value="RNA-DEPENDENT RNA POLYMERASE"/>
    <property type="match status" value="1"/>
</dbReference>
<dbReference type="PANTHER" id="PTHR23079:SF55">
    <property type="entry name" value="RNA-DIRECTED RNA POLYMERASE"/>
    <property type="match status" value="1"/>
</dbReference>
<evidence type="ECO:0000313" key="12">
    <source>
        <dbReference type="EMBL" id="KKA27940.1"/>
    </source>
</evidence>
<dbReference type="GO" id="GO:0003723">
    <property type="term" value="F:RNA binding"/>
    <property type="evidence" value="ECO:0007669"/>
    <property type="project" value="UniProtKB-KW"/>
</dbReference>
<dbReference type="EMBL" id="LAEV01001486">
    <property type="protein sequence ID" value="KKA27940.1"/>
    <property type="molecule type" value="Genomic_DNA"/>
</dbReference>
<keyword evidence="2 8" id="KW-0696">RNA-directed RNA polymerase</keyword>
<dbReference type="EC" id="2.7.7.48" evidence="8"/>
<keyword evidence="6" id="KW-0943">RNA-mediated gene silencing</keyword>
<dbReference type="Proteomes" id="UP000033483">
    <property type="component" value="Unassembled WGS sequence"/>
</dbReference>
<feature type="region of interest" description="Disordered" evidence="9">
    <location>
        <begin position="1"/>
        <end position="22"/>
    </location>
</feature>
<feature type="domain" description="RDRP C-terminal head" evidence="11">
    <location>
        <begin position="1078"/>
        <end position="1211"/>
    </location>
</feature>
<dbReference type="InterPro" id="IPR007855">
    <property type="entry name" value="RDRP"/>
</dbReference>
<keyword evidence="3 8" id="KW-0808">Transferase</keyword>
<feature type="domain" description="RDRP core" evidence="10">
    <location>
        <begin position="480"/>
        <end position="1054"/>
    </location>
</feature>
<evidence type="ECO:0000259" key="11">
    <source>
        <dbReference type="Pfam" id="PF26253"/>
    </source>
</evidence>
<comment type="catalytic activity">
    <reaction evidence="7 8">
        <text>RNA(n) + a ribonucleoside 5'-triphosphate = RNA(n+1) + diphosphate</text>
        <dbReference type="Rhea" id="RHEA:21248"/>
        <dbReference type="Rhea" id="RHEA-COMP:14527"/>
        <dbReference type="Rhea" id="RHEA-COMP:17342"/>
        <dbReference type="ChEBI" id="CHEBI:33019"/>
        <dbReference type="ChEBI" id="CHEBI:61557"/>
        <dbReference type="ChEBI" id="CHEBI:140395"/>
        <dbReference type="EC" id="2.7.7.48"/>
    </reaction>
</comment>
<accession>A0A0F4ZCJ1</accession>
<dbReference type="OrthoDB" id="6513042at2759"/>
<keyword evidence="13" id="KW-1185">Reference proteome</keyword>
<evidence type="ECO:0000256" key="9">
    <source>
        <dbReference type="SAM" id="MobiDB-lite"/>
    </source>
</evidence>
<evidence type="ECO:0000256" key="1">
    <source>
        <dbReference type="ARBA" id="ARBA00005762"/>
    </source>
</evidence>
<dbReference type="Pfam" id="PF05183">
    <property type="entry name" value="RdRP"/>
    <property type="match status" value="1"/>
</dbReference>
<dbReference type="GO" id="GO:0003968">
    <property type="term" value="F:RNA-directed RNA polymerase activity"/>
    <property type="evidence" value="ECO:0007669"/>
    <property type="project" value="UniProtKB-KW"/>
</dbReference>
<comment type="similarity">
    <text evidence="1 8">Belongs to the RdRP family.</text>
</comment>
<protein>
    <recommendedName>
        <fullName evidence="8">RNA-dependent RNA polymerase</fullName>
        <ecNumber evidence="8">2.7.7.48</ecNumber>
    </recommendedName>
</protein>
<dbReference type="Pfam" id="PF26253">
    <property type="entry name" value="RdRP_head"/>
    <property type="match status" value="1"/>
</dbReference>
<evidence type="ECO:0000256" key="7">
    <source>
        <dbReference type="ARBA" id="ARBA00048744"/>
    </source>
</evidence>
<reference evidence="12 13" key="1">
    <citation type="submission" date="2015-03" db="EMBL/GenBank/DDBJ databases">
        <authorList>
            <person name="Radwan O."/>
            <person name="Al-Naeli F.A."/>
            <person name="Rendon G.A."/>
            <person name="Fields C."/>
        </authorList>
    </citation>
    <scope>NUCLEOTIDE SEQUENCE [LARGE SCALE GENOMIC DNA]</scope>
    <source>
        <strain evidence="12">CR-DP1</strain>
    </source>
</reference>
<evidence type="ECO:0000313" key="13">
    <source>
        <dbReference type="Proteomes" id="UP000033483"/>
    </source>
</evidence>
<organism evidence="12 13">
    <name type="scientific">Thielaviopsis punctulata</name>
    <dbReference type="NCBI Taxonomy" id="72032"/>
    <lineage>
        <taxon>Eukaryota</taxon>
        <taxon>Fungi</taxon>
        <taxon>Dikarya</taxon>
        <taxon>Ascomycota</taxon>
        <taxon>Pezizomycotina</taxon>
        <taxon>Sordariomycetes</taxon>
        <taxon>Hypocreomycetidae</taxon>
        <taxon>Microascales</taxon>
        <taxon>Ceratocystidaceae</taxon>
        <taxon>Thielaviopsis</taxon>
    </lineage>
</organism>
<dbReference type="InterPro" id="IPR057596">
    <property type="entry name" value="RDRP_core"/>
</dbReference>
<gene>
    <name evidence="12" type="ORF">TD95_001211</name>
</gene>
<evidence type="ECO:0000256" key="5">
    <source>
        <dbReference type="ARBA" id="ARBA00022884"/>
    </source>
</evidence>
<sequence length="1454" mass="163399">MTRSKRGKGRQPPPATEPSYPTVRVTPAVSLAPKRSAGWKSWEGAEILLVGLPPHTAPKDVYSFVRKHGGEISRIEIQKVQAIESDADQRRINVTQASVFYTRLPDIAFWSAGRIFFRERERCWTVAISAFENKMTVSRIKSPATPNVTYPACIDFVPQKMGFGILTHADTVMLMKEIVSDPTDGESFQKIEVDIRRRQIRVFFGIPRTWTNMASRCFKCVVDFDNLRAIYLDGFTPSQPHGTLRVSMLYPPPYYWKRLDKPSAFTPNTNTFDVQNAWMRVCSIGEDHREPHHLCYHNSSKGSAFIDFGRWKTLLISISQIPREEETLNALRDFSMPLVREPSPLRVVPGSINPVWEEIDRSPSTPNNLTMLSMVAKAPQRLPWTVRYQLEVCLTKGVFEEHSINADFINVLAEMGEVEALSLLERAADHSNRSDVPKDQILIPDPMAILQPNNTILKGCRFTTRPRIPHYCALVRKAIVTPTTVYFHTPTIESTNRVLRKFRHVQDHFLRVQFSDELLNGKLSSGNTGNRFDNVYYRVYNVMDEGIRIGERVFKYLACGNSQMRECGAYFFADTPEVTRDDIRAWMGNFEDIRSVAKRAARIGQCFSTTRAVRGVSVPSIKRIPDIEKGKYCFTDGVGKISRPLASLVMEEMELFTAPGEPVPAAYQFRMGGCKGVLVVSDDANGMEVHIRKSQEKFQSDFNALEIIRVSQYSIATLNRQTIVVLSSLGVPDEVFMELLNDQLLSYEKAMVDIPTAMTLLTQYIDENAISLQLAEMVRAGFMNKGQEEPFVMSILNLWRTWSLKLLKEKARIVVPKGAFLLGCVDELGILRGHSIPTEGSKTNDVNKLPQIFVRIPDPKRRGQYVTVEGVCIVGRNPSLHPGDIRVVQAVNVPQLNYLTNVVVFPSTGDRDVPSMLSGGDLDGDDFFVIWDEKLIPPEWNHRPMPCNVSQSTEHPKEFGTPELQMFFVKYLRGDILPVIAHAHLAWADACGAKSNNCLKLAQLHSKAVDYAKSGEPADMPPSLHPKKWPHFMEKKRGASYRSTRPLGVIYDRVQRVEFSPLYTKPMHKGILERPCAEKDLAFARKIKGDYDIEMRRLMGQFEVDTEFEMWTTFVLSKPRIGTGYKMQERIGKEMGSLRRIFRDICIEETGGPGTFETMADLVVAMYKVTHEEITEALSNLGDAVPTPKNMPLMSFPWLFAEWLCKLTLKKDRANNAFPLSISMAAKLRVNMKQRRPLDEASMGLSDEEGDSELEESILSRDSTGSLPAVSDSGIYGEKPVLALTDSSQLPGTISQLPSLGSGLKQIARLSGHDAQLEPLGATKDTSETKQLSYTTSSVSCVQITPVPEVNLMDDECVYLCEKYPVLPTGGVSLTPVLVPMKRKDANPNLTGPLDDSITITPLSKKYGTGASQEQAPSSVEEGREVPTIDRVVAIPERTKKPAWQRWMESEGLL</sequence>
<feature type="region of interest" description="Disordered" evidence="9">
    <location>
        <begin position="1239"/>
        <end position="1272"/>
    </location>
</feature>
<evidence type="ECO:0000259" key="10">
    <source>
        <dbReference type="Pfam" id="PF05183"/>
    </source>
</evidence>
<keyword evidence="5 8" id="KW-0694">RNA-binding</keyword>
<evidence type="ECO:0000256" key="8">
    <source>
        <dbReference type="RuleBase" id="RU363098"/>
    </source>
</evidence>
<dbReference type="GO" id="GO:0031380">
    <property type="term" value="C:nuclear RNA-directed RNA polymerase complex"/>
    <property type="evidence" value="ECO:0007669"/>
    <property type="project" value="TreeGrafter"/>
</dbReference>
<evidence type="ECO:0000256" key="6">
    <source>
        <dbReference type="ARBA" id="ARBA00023158"/>
    </source>
</evidence>
<evidence type="ECO:0000256" key="2">
    <source>
        <dbReference type="ARBA" id="ARBA00022484"/>
    </source>
</evidence>
<comment type="caution">
    <text evidence="12">The sequence shown here is derived from an EMBL/GenBank/DDBJ whole genome shotgun (WGS) entry which is preliminary data.</text>
</comment>
<dbReference type="GO" id="GO:0030422">
    <property type="term" value="P:siRNA processing"/>
    <property type="evidence" value="ECO:0007669"/>
    <property type="project" value="TreeGrafter"/>
</dbReference>
<proteinExistence type="inferred from homology"/>
<keyword evidence="4 8" id="KW-0548">Nucleotidyltransferase</keyword>
<dbReference type="InterPro" id="IPR058752">
    <property type="entry name" value="RDRP_C_head"/>
</dbReference>